<keyword evidence="2" id="KW-1185">Reference proteome</keyword>
<sequence length="309" mass="35438">MMIQALNLAYSSIYGLYRNFLGPPHIKAICRLLGYQGIAVVMEELLKVVKSLLQGTILQYVKTLMEVMPKICRLPRHEYGSPGILEFFHHQLKDIVEYAELKTVCFQNLREVGNALLFCLLSEQSLQIAIAREGDLLTKERLCCGLSIFEVILTRVRGYLDDPIWRGPLPSNGVMHVDECVEFHRLWSAMQFVYCIPVGAHEFTVEQCFGDGLNWAGCMIITLLGQHRRFDILDFSYHLLKVQKHDGKDEIIKSVPLKKMVDRIRKFQVLNDEIFAILNKYLKSGDGENMPVEHVRCFQPPIHQSLASN</sequence>
<evidence type="ECO:0007829" key="3">
    <source>
        <dbReference type="PeptideAtlas" id="A0A498LRL9"/>
    </source>
</evidence>
<accession>A0A498LRL9</accession>
<dbReference type="PRINTS" id="PR01698">
    <property type="entry name" value="CYTOFMRPINTP"/>
</dbReference>
<gene>
    <name evidence="1" type="ORF">ROHU_011691</name>
</gene>
<dbReference type="PANTHER" id="PTHR12195">
    <property type="entry name" value="CYTOPLASMIC FMR1-INTERACTING PROTEIN-RELATED"/>
    <property type="match status" value="1"/>
</dbReference>
<dbReference type="EMBL" id="QBIY01013331">
    <property type="protein sequence ID" value="RXN08005.1"/>
    <property type="molecule type" value="Genomic_DNA"/>
</dbReference>
<dbReference type="GO" id="GO:0031267">
    <property type="term" value="F:small GTPase binding"/>
    <property type="evidence" value="ECO:0007669"/>
    <property type="project" value="InterPro"/>
</dbReference>
<protein>
    <submittedName>
        <fullName evidence="1">Cytoplasmic FMR1-interacting 2 isoform X3</fullName>
    </submittedName>
</protein>
<proteinExistence type="evidence at protein level"/>
<dbReference type="PIRSF" id="PIRSF008153">
    <property type="entry name" value="FMR1_interacting"/>
    <property type="match status" value="1"/>
</dbReference>
<dbReference type="Pfam" id="PF05994">
    <property type="entry name" value="FragX_IP"/>
    <property type="match status" value="1"/>
</dbReference>
<organism evidence="1 2">
    <name type="scientific">Labeo rohita</name>
    <name type="common">Indian major carp</name>
    <name type="synonym">Cyprinus rohita</name>
    <dbReference type="NCBI Taxonomy" id="84645"/>
    <lineage>
        <taxon>Eukaryota</taxon>
        <taxon>Metazoa</taxon>
        <taxon>Chordata</taxon>
        <taxon>Craniata</taxon>
        <taxon>Vertebrata</taxon>
        <taxon>Euteleostomi</taxon>
        <taxon>Actinopterygii</taxon>
        <taxon>Neopterygii</taxon>
        <taxon>Teleostei</taxon>
        <taxon>Ostariophysi</taxon>
        <taxon>Cypriniformes</taxon>
        <taxon>Cyprinidae</taxon>
        <taxon>Labeoninae</taxon>
        <taxon>Labeonini</taxon>
        <taxon>Labeo</taxon>
    </lineage>
</organism>
<name>A0A498LRL9_LABRO</name>
<evidence type="ECO:0000313" key="2">
    <source>
        <dbReference type="Proteomes" id="UP000290572"/>
    </source>
</evidence>
<reference evidence="1 2" key="1">
    <citation type="submission" date="2018-03" db="EMBL/GenBank/DDBJ databases">
        <title>Draft genome sequence of Rohu Carp (Labeo rohita).</title>
        <authorList>
            <person name="Das P."/>
            <person name="Kushwaha B."/>
            <person name="Joshi C.G."/>
            <person name="Kumar D."/>
            <person name="Nagpure N.S."/>
            <person name="Sahoo L."/>
            <person name="Das S.P."/>
            <person name="Bit A."/>
            <person name="Patnaik S."/>
            <person name="Meher P.K."/>
            <person name="Jayasankar P."/>
            <person name="Koringa P.G."/>
            <person name="Patel N.V."/>
            <person name="Hinsu A.T."/>
            <person name="Kumar R."/>
            <person name="Pandey M."/>
            <person name="Agarwal S."/>
            <person name="Srivastava S."/>
            <person name="Singh M."/>
            <person name="Iquebal M.A."/>
            <person name="Jaiswal S."/>
            <person name="Angadi U.B."/>
            <person name="Kumar N."/>
            <person name="Raza M."/>
            <person name="Shah T.M."/>
            <person name="Rai A."/>
            <person name="Jena J.K."/>
        </authorList>
    </citation>
    <scope>NUCLEOTIDE SEQUENCE [LARGE SCALE GENOMIC DNA]</scope>
    <source>
        <strain evidence="1">DASCIFA01</strain>
        <tissue evidence="1">Testis</tissue>
    </source>
</reference>
<keyword evidence="3" id="KW-1267">Proteomics identification</keyword>
<dbReference type="InterPro" id="IPR008081">
    <property type="entry name" value="Cytoplasmic_FMR1-int"/>
</dbReference>
<evidence type="ECO:0000313" key="1">
    <source>
        <dbReference type="EMBL" id="RXN08005.1"/>
    </source>
</evidence>
<comment type="caution">
    <text evidence="1">The sequence shown here is derived from an EMBL/GenBank/DDBJ whole genome shotgun (WGS) entry which is preliminary data.</text>
</comment>
<dbReference type="AlphaFoldDB" id="A0A498LRL9"/>
<dbReference type="Proteomes" id="UP000290572">
    <property type="component" value="Unassembled WGS sequence"/>
</dbReference>
<dbReference type="GO" id="GO:0030833">
    <property type="term" value="P:regulation of actin filament polymerization"/>
    <property type="evidence" value="ECO:0007669"/>
    <property type="project" value="InterPro"/>
</dbReference>
<dbReference type="STRING" id="84645.A0A498LRL9"/>